<dbReference type="Proteomes" id="UP001154078">
    <property type="component" value="Chromosome 8"/>
</dbReference>
<organism evidence="2 3">
    <name type="scientific">Brassicogethes aeneus</name>
    <name type="common">Rape pollen beetle</name>
    <name type="synonym">Meligethes aeneus</name>
    <dbReference type="NCBI Taxonomy" id="1431903"/>
    <lineage>
        <taxon>Eukaryota</taxon>
        <taxon>Metazoa</taxon>
        <taxon>Ecdysozoa</taxon>
        <taxon>Arthropoda</taxon>
        <taxon>Hexapoda</taxon>
        <taxon>Insecta</taxon>
        <taxon>Pterygota</taxon>
        <taxon>Neoptera</taxon>
        <taxon>Endopterygota</taxon>
        <taxon>Coleoptera</taxon>
        <taxon>Polyphaga</taxon>
        <taxon>Cucujiformia</taxon>
        <taxon>Nitidulidae</taxon>
        <taxon>Meligethinae</taxon>
        <taxon>Brassicogethes</taxon>
    </lineage>
</organism>
<dbReference type="OrthoDB" id="6603336at2759"/>
<evidence type="ECO:0000256" key="1">
    <source>
        <dbReference type="SAM" id="MobiDB-lite"/>
    </source>
</evidence>
<dbReference type="InterPro" id="IPR031934">
    <property type="entry name" value="DUF4769"/>
</dbReference>
<evidence type="ECO:0000313" key="3">
    <source>
        <dbReference type="Proteomes" id="UP001154078"/>
    </source>
</evidence>
<dbReference type="EMBL" id="OV121139">
    <property type="protein sequence ID" value="CAH0562831.1"/>
    <property type="molecule type" value="Genomic_DNA"/>
</dbReference>
<protein>
    <submittedName>
        <fullName evidence="2">Uncharacterized protein</fullName>
    </submittedName>
</protein>
<dbReference type="AlphaFoldDB" id="A0A9P0FP53"/>
<accession>A0A9P0FP53</accession>
<feature type="compositionally biased region" description="Polar residues" evidence="1">
    <location>
        <begin position="121"/>
        <end position="148"/>
    </location>
</feature>
<evidence type="ECO:0000313" key="2">
    <source>
        <dbReference type="EMBL" id="CAH0562831.1"/>
    </source>
</evidence>
<gene>
    <name evidence="2" type="ORF">MELIAE_LOCUS11851</name>
</gene>
<feature type="region of interest" description="Disordered" evidence="1">
    <location>
        <begin position="113"/>
        <end position="148"/>
    </location>
</feature>
<dbReference type="Pfam" id="PF15992">
    <property type="entry name" value="DUF4769"/>
    <property type="match status" value="1"/>
</dbReference>
<proteinExistence type="predicted"/>
<reference evidence="2" key="1">
    <citation type="submission" date="2021-12" db="EMBL/GenBank/DDBJ databases">
        <authorList>
            <person name="King R."/>
        </authorList>
    </citation>
    <scope>NUCLEOTIDE SEQUENCE</scope>
</reference>
<sequence>MARDRRALTSFELQVEAEQAADELHNYENMSDDFSDYSNSDLDPTYEQTDATCSSESDNEPNKIGKLIFLIKHTPSLCHKHQKTLISYHLNRRESIGLPFGLTPQPLFFYNNPPSPTSSSGTFRANTPPSRFTPYERSSTPDDTQNSNNDTIQLSIILDETSRGNILVHYYNKFSMFQEEQRSSLISLVAFYFEEKGIKMTLSSSHQMERQILERFPTEKIERVVPGFTSKQFQQHFRITIDAYEHQLNVMGPQIMSRQDEVGMPNINAEKQLLAVIWLLATPDSYRSVGEY</sequence>
<name>A0A9P0FP53_BRAAE</name>
<keyword evidence="3" id="KW-1185">Reference proteome</keyword>